<proteinExistence type="predicted"/>
<accession>A0ACD1DU08</accession>
<protein>
    <submittedName>
        <fullName evidence="1">Shikimate dehydrogenase</fullName>
        <ecNumber evidence="1">1.1.1.25</ecNumber>
    </submittedName>
</protein>
<keyword evidence="1" id="KW-0560">Oxidoreductase</keyword>
<evidence type="ECO:0000313" key="2">
    <source>
        <dbReference type="Proteomes" id="UP000682204"/>
    </source>
</evidence>
<organism evidence="1 2">
    <name type="scientific">Aminirod propionatiphilus</name>
    <dbReference type="NCBI Taxonomy" id="3415223"/>
    <lineage>
        <taxon>Bacteria</taxon>
        <taxon>Thermotogati</taxon>
        <taxon>Synergistota</taxon>
        <taxon>Synergistia</taxon>
        <taxon>Synergistales</taxon>
        <taxon>Aminiphilaceae</taxon>
        <taxon>Aminirod</taxon>
    </lineage>
</organism>
<reference evidence="1" key="1">
    <citation type="submission" date="2021-05" db="EMBL/GenBank/DDBJ databases">
        <title>An isolated secondary fermenter in methanogenic hydrocarbon-degrading communities.</title>
        <authorList>
            <person name="Liu Y.-F."/>
            <person name="Liu Z.-l."/>
        </authorList>
    </citation>
    <scope>NUCLEOTIDE SEQUENCE</scope>
    <source>
        <strain evidence="1">L-13</strain>
    </source>
</reference>
<name>A0ACD1DU08_9BACT</name>
<evidence type="ECO:0000313" key="1">
    <source>
        <dbReference type="EMBL" id="QVL35616.1"/>
    </source>
</evidence>
<dbReference type="Proteomes" id="UP000682204">
    <property type="component" value="Chromosome"/>
</dbReference>
<dbReference type="EMBL" id="CP074691">
    <property type="protein sequence ID" value="QVL35616.1"/>
    <property type="molecule type" value="Genomic_DNA"/>
</dbReference>
<sequence>MIGPTTALVALLGHPVDHSLSPAMQNAAFRHEGIDARYLAFDVPPGRLGVALEGLAALGALGANVTVPHKEEAFALCDDVEPRARSLGAVNVVLFRDGRLEGYNSDIDGVEGALDLLPRKGTRALLLGAGGSARAAAVALLSRGASVLFVANRSPERAVRLADDVALSLGRRAIVVVDWRDFHESTFDVVVNATSLGLEGNAWPGDDLRRLLRSLKGAPLLDLVYSRRGKTELVEGALAEGLFAVGGEEVLLRQGARAFSLFTGRSAPLEVMRRALEEGR</sequence>
<gene>
    <name evidence="1" type="primary">aroE</name>
    <name evidence="1" type="ORF">KIH16_10600</name>
</gene>
<keyword evidence="2" id="KW-1185">Reference proteome</keyword>
<dbReference type="EC" id="1.1.1.25" evidence="1"/>